<dbReference type="PANTHER" id="PTHR43335">
    <property type="entry name" value="ABC TRANSPORTER, ATP-BINDING PROTEIN"/>
    <property type="match status" value="1"/>
</dbReference>
<proteinExistence type="inferred from homology"/>
<organism evidence="6 7">
    <name type="scientific">Corynebacterium uterequi</name>
    <dbReference type="NCBI Taxonomy" id="1072256"/>
    <lineage>
        <taxon>Bacteria</taxon>
        <taxon>Bacillati</taxon>
        <taxon>Actinomycetota</taxon>
        <taxon>Actinomycetes</taxon>
        <taxon>Mycobacteriales</taxon>
        <taxon>Corynebacteriaceae</taxon>
        <taxon>Corynebacterium</taxon>
    </lineage>
</organism>
<dbReference type="STRING" id="1072256.CUTER_01680"/>
<evidence type="ECO:0000313" key="7">
    <source>
        <dbReference type="Proteomes" id="UP000035548"/>
    </source>
</evidence>
<dbReference type="InterPro" id="IPR027417">
    <property type="entry name" value="P-loop_NTPase"/>
</dbReference>
<evidence type="ECO:0000256" key="4">
    <source>
        <dbReference type="ARBA" id="ARBA00022840"/>
    </source>
</evidence>
<feature type="domain" description="ABC transporter" evidence="5">
    <location>
        <begin position="8"/>
        <end position="226"/>
    </location>
</feature>
<sequence length="233" mass="24704">MNTSSLGLSLRDVSSSYGRHRVLDHLYLTAGAGRVYGLLGLNGAGKSTLFNAVLGLVPYQGTIEFDGRPVDLRDVGATVNGPALYPQLSARRNLLVHALITGTDPARIDEVLGIVGLDAGRTRAGAFSTGMKVRLAIAIALLTDPPLLILDEPQNGLDPQGIVELRELIRCLANEGKTVLISSHQLGEVAHMVDDIGVLASGRLVFEGPLDSLADTVDGLESAFFRLVSGERR</sequence>
<dbReference type="PANTHER" id="PTHR43335:SF4">
    <property type="entry name" value="ABC TRANSPORTER, ATP-BINDING PROTEIN"/>
    <property type="match status" value="1"/>
</dbReference>
<dbReference type="AlphaFoldDB" id="A0A0G3HGT4"/>
<dbReference type="InterPro" id="IPR003439">
    <property type="entry name" value="ABC_transporter-like_ATP-bd"/>
</dbReference>
<dbReference type="Gene3D" id="3.40.50.300">
    <property type="entry name" value="P-loop containing nucleotide triphosphate hydrolases"/>
    <property type="match status" value="1"/>
</dbReference>
<dbReference type="Proteomes" id="UP000035548">
    <property type="component" value="Chromosome"/>
</dbReference>
<name>A0A0G3HGT4_9CORY</name>
<keyword evidence="2" id="KW-0813">Transport</keyword>
<dbReference type="PROSITE" id="PS50893">
    <property type="entry name" value="ABC_TRANSPORTER_2"/>
    <property type="match status" value="1"/>
</dbReference>
<dbReference type="GO" id="GO:0016887">
    <property type="term" value="F:ATP hydrolysis activity"/>
    <property type="evidence" value="ECO:0007669"/>
    <property type="project" value="InterPro"/>
</dbReference>
<dbReference type="SUPFAM" id="SSF52540">
    <property type="entry name" value="P-loop containing nucleoside triphosphate hydrolases"/>
    <property type="match status" value="1"/>
</dbReference>
<dbReference type="EMBL" id="CP011546">
    <property type="protein sequence ID" value="AKK10352.1"/>
    <property type="molecule type" value="Genomic_DNA"/>
</dbReference>
<dbReference type="InterPro" id="IPR003593">
    <property type="entry name" value="AAA+_ATPase"/>
</dbReference>
<keyword evidence="7" id="KW-1185">Reference proteome</keyword>
<evidence type="ECO:0000313" key="6">
    <source>
        <dbReference type="EMBL" id="AKK10352.1"/>
    </source>
</evidence>
<dbReference type="GO" id="GO:0005524">
    <property type="term" value="F:ATP binding"/>
    <property type="evidence" value="ECO:0007669"/>
    <property type="project" value="UniProtKB-KW"/>
</dbReference>
<dbReference type="Pfam" id="PF00005">
    <property type="entry name" value="ABC_tran"/>
    <property type="match status" value="1"/>
</dbReference>
<accession>A0A0G3HGT4</accession>
<keyword evidence="3" id="KW-0547">Nucleotide-binding</keyword>
<protein>
    <submittedName>
        <fullName evidence="6">ABC-type multidrug transport system, ATPase component</fullName>
    </submittedName>
</protein>
<dbReference type="KEGG" id="cut:CUTER_01680"/>
<evidence type="ECO:0000256" key="3">
    <source>
        <dbReference type="ARBA" id="ARBA00022741"/>
    </source>
</evidence>
<evidence type="ECO:0000259" key="5">
    <source>
        <dbReference type="PROSITE" id="PS50893"/>
    </source>
</evidence>
<dbReference type="PATRIC" id="fig|1072256.5.peg.325"/>
<evidence type="ECO:0000256" key="2">
    <source>
        <dbReference type="ARBA" id="ARBA00022448"/>
    </source>
</evidence>
<dbReference type="SMART" id="SM00382">
    <property type="entry name" value="AAA"/>
    <property type="match status" value="1"/>
</dbReference>
<keyword evidence="4" id="KW-0067">ATP-binding</keyword>
<reference evidence="6 7" key="1">
    <citation type="journal article" date="2015" name="Genome Announc.">
        <title>Virulence Factor Genes Detected in the Complete Genome Sequence of Corynebacterium uterequi DSM 45634, Isolated from the Uterus of a Maiden Mare.</title>
        <authorList>
            <person name="Ruckert C."/>
            <person name="Kriete M."/>
            <person name="Jaenicke S."/>
            <person name="Winkler A."/>
            <person name="Tauch A."/>
        </authorList>
    </citation>
    <scope>NUCLEOTIDE SEQUENCE [LARGE SCALE GENOMIC DNA]</scope>
    <source>
        <strain evidence="6 7">DSM 45634</strain>
    </source>
</reference>
<comment type="similarity">
    <text evidence="1">Belongs to the ABC transporter superfamily.</text>
</comment>
<gene>
    <name evidence="6" type="ORF">CUTER_01680</name>
</gene>
<evidence type="ECO:0000256" key="1">
    <source>
        <dbReference type="ARBA" id="ARBA00005417"/>
    </source>
</evidence>
<dbReference type="RefSeq" id="WP_047258962.1">
    <property type="nucleotide sequence ID" value="NZ_CP011546.1"/>
</dbReference>
<reference evidence="7" key="2">
    <citation type="submission" date="2015-05" db="EMBL/GenBank/DDBJ databases">
        <title>Complete genome sequence of Corynebacterium uterequi DSM 45634, isolated from the uterus of a maiden mare.</title>
        <authorList>
            <person name="Ruckert C."/>
            <person name="Albersmeier A."/>
            <person name="Winkler A."/>
            <person name="Tauch A."/>
        </authorList>
    </citation>
    <scope>NUCLEOTIDE SEQUENCE [LARGE SCALE GENOMIC DNA]</scope>
    <source>
        <strain evidence="7">DSM 45634</strain>
    </source>
</reference>